<dbReference type="NCBIfam" id="TIGR01845">
    <property type="entry name" value="outer_NodT"/>
    <property type="match status" value="1"/>
</dbReference>
<keyword evidence="5" id="KW-1185">Reference proteome</keyword>
<dbReference type="PANTHER" id="PTHR30203">
    <property type="entry name" value="OUTER MEMBRANE CATION EFFLUX PROTEIN"/>
    <property type="match status" value="1"/>
</dbReference>
<evidence type="ECO:0000256" key="3">
    <source>
        <dbReference type="SAM" id="Coils"/>
    </source>
</evidence>
<comment type="similarity">
    <text evidence="1 2">Belongs to the outer membrane factor (OMF) (TC 1.B.17) family.</text>
</comment>
<name>A0ABY1PWE9_9BURK</name>
<keyword evidence="2 4" id="KW-0449">Lipoprotein</keyword>
<keyword evidence="2" id="KW-0472">Membrane</keyword>
<dbReference type="InterPro" id="IPR010131">
    <property type="entry name" value="MdtP/NodT-like"/>
</dbReference>
<dbReference type="Gene3D" id="1.20.1600.10">
    <property type="entry name" value="Outer membrane efflux proteins (OEP)"/>
    <property type="match status" value="1"/>
</dbReference>
<proteinExistence type="inferred from homology"/>
<keyword evidence="2" id="KW-0812">Transmembrane</keyword>
<keyword evidence="2" id="KW-1134">Transmembrane beta strand</keyword>
<dbReference type="SUPFAM" id="SSF56954">
    <property type="entry name" value="Outer membrane efflux proteins (OEP)"/>
    <property type="match status" value="1"/>
</dbReference>
<evidence type="ECO:0000256" key="2">
    <source>
        <dbReference type="RuleBase" id="RU362097"/>
    </source>
</evidence>
<organism evidence="4 5">
    <name type="scientific">Noviherbaspirillum suwonense</name>
    <dbReference type="NCBI Taxonomy" id="1224511"/>
    <lineage>
        <taxon>Bacteria</taxon>
        <taxon>Pseudomonadati</taxon>
        <taxon>Pseudomonadota</taxon>
        <taxon>Betaproteobacteria</taxon>
        <taxon>Burkholderiales</taxon>
        <taxon>Oxalobacteraceae</taxon>
        <taxon>Noviherbaspirillum</taxon>
    </lineage>
</organism>
<accession>A0ABY1PWE9</accession>
<dbReference type="Gene3D" id="2.20.200.10">
    <property type="entry name" value="Outer membrane efflux proteins (OEP)"/>
    <property type="match status" value="1"/>
</dbReference>
<reference evidence="4 5" key="1">
    <citation type="submission" date="2017-05" db="EMBL/GenBank/DDBJ databases">
        <authorList>
            <person name="Varghese N."/>
            <person name="Submissions S."/>
        </authorList>
    </citation>
    <scope>NUCLEOTIDE SEQUENCE [LARGE SCALE GENOMIC DNA]</scope>
    <source>
        <strain evidence="4 5">DSM 26001</strain>
    </source>
</reference>
<comment type="caution">
    <text evidence="4">The sequence shown here is derived from an EMBL/GenBank/DDBJ whole genome shotgun (WGS) entry which is preliminary data.</text>
</comment>
<dbReference type="PANTHER" id="PTHR30203:SF33">
    <property type="entry name" value="BLR4455 PROTEIN"/>
    <property type="match status" value="1"/>
</dbReference>
<feature type="coiled-coil region" evidence="3">
    <location>
        <begin position="234"/>
        <end position="261"/>
    </location>
</feature>
<dbReference type="InterPro" id="IPR003423">
    <property type="entry name" value="OMP_efflux"/>
</dbReference>
<dbReference type="EMBL" id="FXUL01000002">
    <property type="protein sequence ID" value="SMP47660.1"/>
    <property type="molecule type" value="Genomic_DNA"/>
</dbReference>
<keyword evidence="2" id="KW-0564">Palmitate</keyword>
<evidence type="ECO:0000256" key="1">
    <source>
        <dbReference type="ARBA" id="ARBA00007613"/>
    </source>
</evidence>
<sequence>MRLLKSSAFPLPALRRNVLAVAVLASLGACSLAPVYREPPLPLPAAFKEAGDWVPATPADDAPRGPWWSVFNDPVLDGLANAVQVSNQNVAAASAAYAQARALVAGQRATLVPVVSLDAGADRGSSSNNSASSLGSGARVRNTYQASLGASWEPDLWGRLRGGVESASSSAAASQADLASATLSAQGELVANYLNLRETDVQSELLQATIAGYQRVRQITQNRYDAGVIPKTDLLQAETQLATAQADQVGLQRQRAQLEHAIAVLVGRTPADFSLPPAAWSPTVPDIPLVLPATLLQRRPDIAGAERRVAAANAEIGIARAGYFPSIGLTASYGYGASRVGDLFNASASAWSLGLSLAQRVFDAGAVSAQVDAARAVQERTAAQYRQTVLVAFQDVEDQLAATRVLALQLTYRRAASTAADQVEQQVLNRYRAGQVSYTEVVTAQATALQARRTLAQLQADRQVVAVALIQALGGGWQR</sequence>
<evidence type="ECO:0000313" key="5">
    <source>
        <dbReference type="Proteomes" id="UP001158049"/>
    </source>
</evidence>
<gene>
    <name evidence="4" type="ORF">SAMN06295970_10267</name>
</gene>
<protein>
    <submittedName>
        <fullName evidence="4">Efflux transporter, outer membrane factor (OMF) lipoprotein, NodT family</fullName>
    </submittedName>
</protein>
<dbReference type="PROSITE" id="PS51257">
    <property type="entry name" value="PROKAR_LIPOPROTEIN"/>
    <property type="match status" value="1"/>
</dbReference>
<evidence type="ECO:0000313" key="4">
    <source>
        <dbReference type="EMBL" id="SMP47660.1"/>
    </source>
</evidence>
<comment type="subcellular location">
    <subcellularLocation>
        <location evidence="2">Cell membrane</location>
        <topology evidence="2">Lipid-anchor</topology>
    </subcellularLocation>
</comment>
<dbReference type="Proteomes" id="UP001158049">
    <property type="component" value="Unassembled WGS sequence"/>
</dbReference>
<dbReference type="RefSeq" id="WP_283440878.1">
    <property type="nucleotide sequence ID" value="NZ_FXUL01000002.1"/>
</dbReference>
<keyword evidence="3" id="KW-0175">Coiled coil</keyword>
<dbReference type="Pfam" id="PF02321">
    <property type="entry name" value="OEP"/>
    <property type="match status" value="2"/>
</dbReference>